<dbReference type="InterPro" id="IPR036390">
    <property type="entry name" value="WH_DNA-bd_sf"/>
</dbReference>
<dbReference type="SUPFAM" id="SSF46785">
    <property type="entry name" value="Winged helix' DNA-binding domain"/>
    <property type="match status" value="1"/>
</dbReference>
<keyword evidence="2" id="KW-1185">Reference proteome</keyword>
<dbReference type="Gene3D" id="1.10.10.10">
    <property type="entry name" value="Winged helix-like DNA-binding domain superfamily/Winged helix DNA-binding domain"/>
    <property type="match status" value="1"/>
</dbReference>
<protein>
    <submittedName>
        <fullName evidence="1">Uncharacterized protein</fullName>
    </submittedName>
</protein>
<gene>
    <name evidence="1" type="ORF">ACFO0D_06140</name>
</gene>
<dbReference type="EMBL" id="JBHSEI010000002">
    <property type="protein sequence ID" value="MFC4637916.1"/>
    <property type="molecule type" value="Genomic_DNA"/>
</dbReference>
<sequence>MRQTVLGSVLGEPQLVEDPAQARLLADPVAMQLFSPFLAREVSASQAAREAKVSVERMLYRVAQFCSHNLLKVVREDHRAGRPVRIYRSVADAYRVPFHLTPYADLEAMLEEQTGPTDRRRNHAMARLLRRQGLSGRLVYRDAESGNVHTVTDLPLPFGWDELIEQGPAGDFTGTFWLEVSVAREVATRFRDLLTVLREAAQPEGSGQPFQVQVALTPLEPDDLH</sequence>
<proteinExistence type="predicted"/>
<dbReference type="InterPro" id="IPR036388">
    <property type="entry name" value="WH-like_DNA-bd_sf"/>
</dbReference>
<evidence type="ECO:0000313" key="2">
    <source>
        <dbReference type="Proteomes" id="UP001595952"/>
    </source>
</evidence>
<organism evidence="1 2">
    <name type="scientific">Deinococcus hohokamensis</name>
    <dbReference type="NCBI Taxonomy" id="309883"/>
    <lineage>
        <taxon>Bacteria</taxon>
        <taxon>Thermotogati</taxon>
        <taxon>Deinococcota</taxon>
        <taxon>Deinococci</taxon>
        <taxon>Deinococcales</taxon>
        <taxon>Deinococcaceae</taxon>
        <taxon>Deinococcus</taxon>
    </lineage>
</organism>
<comment type="caution">
    <text evidence="1">The sequence shown here is derived from an EMBL/GenBank/DDBJ whole genome shotgun (WGS) entry which is preliminary data.</text>
</comment>
<accession>A0ABV9I6F1</accession>
<dbReference type="Proteomes" id="UP001595952">
    <property type="component" value="Unassembled WGS sequence"/>
</dbReference>
<reference evidence="2" key="1">
    <citation type="journal article" date="2019" name="Int. J. Syst. Evol. Microbiol.">
        <title>The Global Catalogue of Microorganisms (GCM) 10K type strain sequencing project: providing services to taxonomists for standard genome sequencing and annotation.</title>
        <authorList>
            <consortium name="The Broad Institute Genomics Platform"/>
            <consortium name="The Broad Institute Genome Sequencing Center for Infectious Disease"/>
            <person name="Wu L."/>
            <person name="Ma J."/>
        </authorList>
    </citation>
    <scope>NUCLEOTIDE SEQUENCE [LARGE SCALE GENOMIC DNA]</scope>
    <source>
        <strain evidence="2">CCUG 55995</strain>
    </source>
</reference>
<dbReference type="RefSeq" id="WP_380060941.1">
    <property type="nucleotide sequence ID" value="NZ_JBHSEI010000002.1"/>
</dbReference>
<evidence type="ECO:0000313" key="1">
    <source>
        <dbReference type="EMBL" id="MFC4637916.1"/>
    </source>
</evidence>
<name>A0ABV9I6F1_9DEIO</name>